<evidence type="ECO:0000313" key="4">
    <source>
        <dbReference type="Proteomes" id="UP000183810"/>
    </source>
</evidence>
<evidence type="ECO:0000313" key="3">
    <source>
        <dbReference type="EMBL" id="APE36343.1"/>
    </source>
</evidence>
<gene>
    <name evidence="3" type="ORF">BOX37_23120</name>
</gene>
<accession>A0A1J0VWM2</accession>
<feature type="domain" description="Cyanobacterial TRADD-N associated 2 transmembrane" evidence="2">
    <location>
        <begin position="93"/>
        <end position="156"/>
    </location>
</feature>
<dbReference type="Proteomes" id="UP000183810">
    <property type="component" value="Chromosome"/>
</dbReference>
<protein>
    <recommendedName>
        <fullName evidence="2">Cyanobacterial TRADD-N associated 2 transmembrane domain-containing protein</fullName>
    </recommendedName>
</protein>
<dbReference type="KEGG" id="nsl:BOX37_23120"/>
<dbReference type="OrthoDB" id="10004375at2"/>
<evidence type="ECO:0000256" key="1">
    <source>
        <dbReference type="SAM" id="Phobius"/>
    </source>
</evidence>
<proteinExistence type="predicted"/>
<name>A0A1J0VWM2_9NOCA</name>
<dbReference type="EMBL" id="CP018082">
    <property type="protein sequence ID" value="APE36343.1"/>
    <property type="molecule type" value="Genomic_DNA"/>
</dbReference>
<dbReference type="RefSeq" id="WP_071929522.1">
    <property type="nucleotide sequence ID" value="NZ_CP018082.1"/>
</dbReference>
<feature type="transmembrane region" description="Helical" evidence="1">
    <location>
        <begin position="130"/>
        <end position="148"/>
    </location>
</feature>
<dbReference type="AlphaFoldDB" id="A0A1J0VWM2"/>
<keyword evidence="1" id="KW-1133">Transmembrane helix</keyword>
<keyword evidence="1" id="KW-0472">Membrane</keyword>
<feature type="transmembrane region" description="Helical" evidence="1">
    <location>
        <begin position="12"/>
        <end position="31"/>
    </location>
</feature>
<organism evidence="3 4">
    <name type="scientific">Nocardia mangyaensis</name>
    <dbReference type="NCBI Taxonomy" id="2213200"/>
    <lineage>
        <taxon>Bacteria</taxon>
        <taxon>Bacillati</taxon>
        <taxon>Actinomycetota</taxon>
        <taxon>Actinomycetes</taxon>
        <taxon>Mycobacteriales</taxon>
        <taxon>Nocardiaceae</taxon>
        <taxon>Nocardia</taxon>
    </lineage>
</organism>
<keyword evidence="4" id="KW-1185">Reference proteome</keyword>
<reference evidence="3" key="1">
    <citation type="submission" date="2016-11" db="EMBL/GenBank/DDBJ databases">
        <authorList>
            <person name="Jaros S."/>
            <person name="Januszkiewicz K."/>
            <person name="Wedrychowicz H."/>
        </authorList>
    </citation>
    <scope>NUCLEOTIDE SEQUENCE [LARGE SCALE GENOMIC DNA]</scope>
    <source>
        <strain evidence="3">Y48</strain>
    </source>
</reference>
<sequence length="238" mass="24977">MIDTLADTAVLLLAAGSTTVGAIYAAVLQLFDARGAARQVEQLNEAIAVAGDHSEGAALTVEARTQTGEARLDWLESIARERSSLDVRNHAAALQQQRWTTVASLLCGVIAIGVVMFGLFVGSASDPQGVAAAAAGILPGAASGLLFWQSRSASIRADKFAERISTTAARAEALRMSAVILDRGTRDRFTTAVLLSSAFPALAGPEIWRMAEQIESECEADRAKVDEVVPESTLPVAN</sequence>
<keyword evidence="1" id="KW-0812">Transmembrane</keyword>
<feature type="transmembrane region" description="Helical" evidence="1">
    <location>
        <begin position="102"/>
        <end position="124"/>
    </location>
</feature>
<evidence type="ECO:0000259" key="2">
    <source>
        <dbReference type="Pfam" id="PF20712"/>
    </source>
</evidence>
<dbReference type="Pfam" id="PF20712">
    <property type="entry name" value="CyanoTRADDas_TM"/>
    <property type="match status" value="1"/>
</dbReference>
<dbReference type="InterPro" id="IPR048567">
    <property type="entry name" value="CyanoTRADDas_TM"/>
</dbReference>